<dbReference type="STRING" id="56723.ENSLBEP00000013648"/>
<dbReference type="GO" id="GO:0006941">
    <property type="term" value="P:striated muscle contraction"/>
    <property type="evidence" value="ECO:0007669"/>
    <property type="project" value="TreeGrafter"/>
</dbReference>
<evidence type="ECO:0000313" key="3">
    <source>
        <dbReference type="Proteomes" id="UP000261660"/>
    </source>
</evidence>
<dbReference type="PRINTS" id="PR00795">
    <property type="entry name" value="RYANODINER"/>
</dbReference>
<dbReference type="Gene3D" id="2.80.10.50">
    <property type="match status" value="1"/>
</dbReference>
<dbReference type="GO" id="GO:0014808">
    <property type="term" value="P:release of sequestered calcium ion into cytosol by sarcoplasmic reticulum"/>
    <property type="evidence" value="ECO:0007669"/>
    <property type="project" value="TreeGrafter"/>
</dbReference>
<dbReference type="GO" id="GO:0030018">
    <property type="term" value="C:Z disc"/>
    <property type="evidence" value="ECO:0007669"/>
    <property type="project" value="TreeGrafter"/>
</dbReference>
<accession>A0A3Q3MU69</accession>
<dbReference type="GO" id="GO:0005219">
    <property type="term" value="F:ryanodine-sensitive calcium-release channel activity"/>
    <property type="evidence" value="ECO:0007669"/>
    <property type="project" value="InterPro"/>
</dbReference>
<feature type="domain" description="Inositol 1,4,5-trisphosphate/ryanodine receptor" evidence="1">
    <location>
        <begin position="10"/>
        <end position="122"/>
    </location>
</feature>
<organism evidence="2 3">
    <name type="scientific">Labrus bergylta</name>
    <name type="common">ballan wrasse</name>
    <dbReference type="NCBI Taxonomy" id="56723"/>
    <lineage>
        <taxon>Eukaryota</taxon>
        <taxon>Metazoa</taxon>
        <taxon>Chordata</taxon>
        <taxon>Craniata</taxon>
        <taxon>Vertebrata</taxon>
        <taxon>Euteleostomi</taxon>
        <taxon>Actinopterygii</taxon>
        <taxon>Neopterygii</taxon>
        <taxon>Teleostei</taxon>
        <taxon>Neoteleostei</taxon>
        <taxon>Acanthomorphata</taxon>
        <taxon>Eupercaria</taxon>
        <taxon>Labriformes</taxon>
        <taxon>Labridae</taxon>
        <taxon>Labrus</taxon>
    </lineage>
</organism>
<dbReference type="Ensembl" id="ENSLBET00000025761.1">
    <property type="protein sequence ID" value="ENSLBEP00000024500.1"/>
    <property type="gene ID" value="ENSLBEG00000018742.1"/>
</dbReference>
<keyword evidence="3" id="KW-1185">Reference proteome</keyword>
<evidence type="ECO:0000313" key="2">
    <source>
        <dbReference type="Ensembl" id="ENSLBEP00000024500.1"/>
    </source>
</evidence>
<dbReference type="Ensembl" id="ENSLBET00000014402.1">
    <property type="protein sequence ID" value="ENSLBEP00000013648.1"/>
    <property type="gene ID" value="ENSLBEG00000010535.1"/>
</dbReference>
<protein>
    <recommendedName>
        <fullName evidence="1">Inositol 1,4,5-trisphosphate/ryanodine receptor domain-containing protein</fullName>
    </recommendedName>
</protein>
<dbReference type="Proteomes" id="UP000261660">
    <property type="component" value="Unplaced"/>
</dbReference>
<name>A0A3Q3MU69_9LABR</name>
<dbReference type="GO" id="GO:0033017">
    <property type="term" value="C:sarcoplasmic reticulum membrane"/>
    <property type="evidence" value="ECO:0007669"/>
    <property type="project" value="TreeGrafter"/>
</dbReference>
<dbReference type="GO" id="GO:0034704">
    <property type="term" value="C:calcium channel complex"/>
    <property type="evidence" value="ECO:0007669"/>
    <property type="project" value="TreeGrafter"/>
</dbReference>
<evidence type="ECO:0000259" key="1">
    <source>
        <dbReference type="Pfam" id="PF08709"/>
    </source>
</evidence>
<dbReference type="PANTHER" id="PTHR46399">
    <property type="entry name" value="B30.2/SPRY DOMAIN-CONTAINING PROTEIN"/>
    <property type="match status" value="1"/>
</dbReference>
<dbReference type="InterPro" id="IPR013333">
    <property type="entry name" value="Ryan_recept"/>
</dbReference>
<dbReference type="PANTHER" id="PTHR46399:SF7">
    <property type="entry name" value="RYANODINE RECEPTOR 2"/>
    <property type="match status" value="1"/>
</dbReference>
<proteinExistence type="predicted"/>
<dbReference type="GO" id="GO:0005790">
    <property type="term" value="C:smooth endoplasmic reticulum"/>
    <property type="evidence" value="ECO:0007669"/>
    <property type="project" value="TreeGrafter"/>
</dbReference>
<sequence>MTDTGEGDEEYQFLRTGDDVVLQSTFTSQDEHVKLCLAAEGFGSRLCRLEPTSNCKNVPPELSVCGFVLAQCLSVRALQEMLAHSQHMSAEVRVFSSVGAGGSQRTLLYGQAVLFLHSYSGMVRRLDPMGKKMETISIFPPHKKHA</sequence>
<dbReference type="AlphaFoldDB" id="A0A3Q3MU69"/>
<dbReference type="GO" id="GO:0042383">
    <property type="term" value="C:sarcolemma"/>
    <property type="evidence" value="ECO:0007669"/>
    <property type="project" value="TreeGrafter"/>
</dbReference>
<dbReference type="InterPro" id="IPR014821">
    <property type="entry name" value="Ins145_P3_rcpt"/>
</dbReference>
<dbReference type="InterPro" id="IPR015925">
    <property type="entry name" value="Ryanodine_IP3_receptor"/>
</dbReference>
<reference evidence="2" key="1">
    <citation type="submission" date="2025-05" db="UniProtKB">
        <authorList>
            <consortium name="Ensembl"/>
        </authorList>
    </citation>
    <scope>IDENTIFICATION</scope>
</reference>
<dbReference type="Pfam" id="PF08709">
    <property type="entry name" value="Ins145_P3_rec"/>
    <property type="match status" value="1"/>
</dbReference>
<dbReference type="GeneTree" id="ENSGT00940000154906"/>